<dbReference type="InterPro" id="IPR018389">
    <property type="entry name" value="DctP_fam"/>
</dbReference>
<dbReference type="CDD" id="cd13603">
    <property type="entry name" value="PBP2_TRAP_Siap_TeaA_like"/>
    <property type="match status" value="1"/>
</dbReference>
<dbReference type="PANTHER" id="PTHR33376">
    <property type="match status" value="1"/>
</dbReference>
<proteinExistence type="predicted"/>
<dbReference type="Proteomes" id="UP000194137">
    <property type="component" value="Chromosome"/>
</dbReference>
<dbReference type="NCBIfam" id="NF037995">
    <property type="entry name" value="TRAP_S1"/>
    <property type="match status" value="1"/>
</dbReference>
<protein>
    <submittedName>
        <fullName evidence="2">Uncharacterized protein</fullName>
    </submittedName>
</protein>
<evidence type="ECO:0000256" key="1">
    <source>
        <dbReference type="ARBA" id="ARBA00022729"/>
    </source>
</evidence>
<accession>A0A1W6ZJT7</accession>
<dbReference type="OrthoDB" id="9803763at2"/>
<dbReference type="STRING" id="1235591.CAK95_00310"/>
<dbReference type="Gene3D" id="3.40.190.170">
    <property type="entry name" value="Bacterial extracellular solute-binding protein, family 7"/>
    <property type="match status" value="1"/>
</dbReference>
<dbReference type="AlphaFoldDB" id="A0A1W6ZJT7"/>
<dbReference type="PANTHER" id="PTHR33376:SF5">
    <property type="entry name" value="EXTRACYTOPLASMIC SOLUTE RECEPTOR PROTEIN"/>
    <property type="match status" value="1"/>
</dbReference>
<reference evidence="2 3" key="1">
    <citation type="submission" date="2017-05" db="EMBL/GenBank/DDBJ databases">
        <title>Full genome sequence of Pseudorhodoplanes sinuspersici.</title>
        <authorList>
            <person name="Dastgheib S.M.M."/>
            <person name="Shavandi M."/>
            <person name="Tirandaz H."/>
        </authorList>
    </citation>
    <scope>NUCLEOTIDE SEQUENCE [LARGE SCALE GENOMIC DNA]</scope>
    <source>
        <strain evidence="2 3">RIPI110</strain>
    </source>
</reference>
<dbReference type="KEGG" id="psin:CAK95_00310"/>
<dbReference type="Pfam" id="PF03480">
    <property type="entry name" value="DctP"/>
    <property type="match status" value="1"/>
</dbReference>
<keyword evidence="1" id="KW-0732">Signal</keyword>
<organism evidence="2 3">
    <name type="scientific">Pseudorhodoplanes sinuspersici</name>
    <dbReference type="NCBI Taxonomy" id="1235591"/>
    <lineage>
        <taxon>Bacteria</taxon>
        <taxon>Pseudomonadati</taxon>
        <taxon>Pseudomonadota</taxon>
        <taxon>Alphaproteobacteria</taxon>
        <taxon>Hyphomicrobiales</taxon>
        <taxon>Pseudorhodoplanes</taxon>
    </lineage>
</organism>
<dbReference type="RefSeq" id="WP_086086008.1">
    <property type="nucleotide sequence ID" value="NZ_CP021112.1"/>
</dbReference>
<evidence type="ECO:0000313" key="3">
    <source>
        <dbReference type="Proteomes" id="UP000194137"/>
    </source>
</evidence>
<dbReference type="EMBL" id="CP021112">
    <property type="protein sequence ID" value="ARP97688.1"/>
    <property type="molecule type" value="Genomic_DNA"/>
</dbReference>
<sequence>MTRLRILALSAAVCLLTTVAQAQTFTMKISSPTVNDLSQEWAKEFKAGVEARSKGRIKVEFYPASQLGQIPATVEGTAMGTIEAVVPASGFFIGLEPRFQVFDAPGLFTDMAHAQRVFADPEVRKQLSTLGGTKGVEPIAILPHGPLMLLSHKPIRAVADFKGQKIRVPGAAPLQIEPFRKLGAAPVSMPLGEVLSAMQNRTIDGLIASATVFTAFKYYDLAKGLTSLPGSFLIAPVMANKNFLKSLGPELEPMVREEAFKAQQKVGKFAIEDVARTVDVWKKNGGENIVLSDGESKAYLDQVKSVLPGLLSANAAIKADFDVLSAAAQRLNN</sequence>
<gene>
    <name evidence="2" type="ORF">CAK95_00310</name>
</gene>
<evidence type="ECO:0000313" key="2">
    <source>
        <dbReference type="EMBL" id="ARP97688.1"/>
    </source>
</evidence>
<keyword evidence="3" id="KW-1185">Reference proteome</keyword>
<dbReference type="GO" id="GO:0055085">
    <property type="term" value="P:transmembrane transport"/>
    <property type="evidence" value="ECO:0007669"/>
    <property type="project" value="InterPro"/>
</dbReference>
<dbReference type="InterPro" id="IPR038404">
    <property type="entry name" value="TRAP_DctP_sf"/>
</dbReference>
<name>A0A1W6ZJT7_9HYPH</name>